<sequence length="150" mass="16979">MRVLIVEDGAFNAFCLTRLLESVCQQAQVTVVGDSLSALNYLRHNTPALVIVDGHLRAGDGLKCNGPALVDAIWQTNPHLPVLAWSDCETMRHAFAEIFKQYNKPFNEHTYWPKVVSHERIRMSFSYLLRTGSGSFEPLQRSERVEILHA</sequence>
<dbReference type="GO" id="GO:0000160">
    <property type="term" value="P:phosphorelay signal transduction system"/>
    <property type="evidence" value="ECO:0007669"/>
    <property type="project" value="InterPro"/>
</dbReference>
<dbReference type="SUPFAM" id="SSF52172">
    <property type="entry name" value="CheY-like"/>
    <property type="match status" value="1"/>
</dbReference>
<reference evidence="3 6" key="1">
    <citation type="submission" date="2015-11" db="EMBL/GenBank/DDBJ databases">
        <title>Genomic analysis of 38 Legionella species identifies large and diverse effector repertoires.</title>
        <authorList>
            <person name="Burstein D."/>
            <person name="Amaro F."/>
            <person name="Zusman T."/>
            <person name="Lifshitz Z."/>
            <person name="Cohen O."/>
            <person name="Gilbert J.A."/>
            <person name="Pupko T."/>
            <person name="Shuman H.A."/>
            <person name="Segal G."/>
        </authorList>
    </citation>
    <scope>NUCLEOTIDE SEQUENCE [LARGE SCALE GENOMIC DNA]</scope>
    <source>
        <strain evidence="3 6">WO-44C</strain>
    </source>
</reference>
<keyword evidence="6" id="KW-1185">Reference proteome</keyword>
<dbReference type="InterPro" id="IPR001789">
    <property type="entry name" value="Sig_transdc_resp-reg_receiver"/>
</dbReference>
<dbReference type="PROSITE" id="PS50110">
    <property type="entry name" value="RESPONSE_REGULATORY"/>
    <property type="match status" value="1"/>
</dbReference>
<dbReference type="GO" id="GO:0016301">
    <property type="term" value="F:kinase activity"/>
    <property type="evidence" value="ECO:0007669"/>
    <property type="project" value="UniProtKB-KW"/>
</dbReference>
<evidence type="ECO:0000259" key="2">
    <source>
        <dbReference type="PROSITE" id="PS50110"/>
    </source>
</evidence>
<reference evidence="7 8" key="2">
    <citation type="submission" date="2018-06" db="EMBL/GenBank/DDBJ databases">
        <authorList>
            <consortium name="Pathogen Informatics"/>
            <person name="Doyle S."/>
        </authorList>
    </citation>
    <scope>NUCLEOTIDE SEQUENCE [LARGE SCALE GENOMIC DNA]</scope>
    <source>
        <strain evidence="5 8">NCTC11978</strain>
        <strain evidence="4 7">NCTC12022</strain>
    </source>
</reference>
<keyword evidence="1" id="KW-0597">Phosphoprotein</keyword>
<dbReference type="CDD" id="cd00156">
    <property type="entry name" value="REC"/>
    <property type="match status" value="1"/>
</dbReference>
<dbReference type="OrthoDB" id="5650835at2"/>
<dbReference type="EMBL" id="UGNY01000001">
    <property type="protein sequence ID" value="STX39927.1"/>
    <property type="molecule type" value="Genomic_DNA"/>
</dbReference>
<keyword evidence="3" id="KW-0418">Kinase</keyword>
<feature type="domain" description="Response regulatory" evidence="2">
    <location>
        <begin position="2"/>
        <end position="129"/>
    </location>
</feature>
<dbReference type="RefSeq" id="WP_058445837.1">
    <property type="nucleotide sequence ID" value="NZ_CAAAHT010000002.1"/>
</dbReference>
<evidence type="ECO:0000313" key="3">
    <source>
        <dbReference type="EMBL" id="KTC96811.1"/>
    </source>
</evidence>
<dbReference type="PATRIC" id="fig|453.4.peg.1895"/>
<keyword evidence="3" id="KW-0808">Transferase</keyword>
<feature type="modified residue" description="4-aspartylphosphate" evidence="1">
    <location>
        <position position="53"/>
    </location>
</feature>
<dbReference type="Pfam" id="PF00072">
    <property type="entry name" value="Response_reg"/>
    <property type="match status" value="1"/>
</dbReference>
<accession>A0A0W0TMN3</accession>
<protein>
    <submittedName>
        <fullName evidence="3">Two component sensor and regulator histidine kinase response regulator</fullName>
    </submittedName>
    <submittedName>
        <fullName evidence="4">Two component sensor and regulator, histidine kinase response regulator</fullName>
    </submittedName>
</protein>
<evidence type="ECO:0000313" key="6">
    <source>
        <dbReference type="Proteomes" id="UP000054698"/>
    </source>
</evidence>
<evidence type="ECO:0000313" key="5">
    <source>
        <dbReference type="EMBL" id="STX39927.1"/>
    </source>
</evidence>
<evidence type="ECO:0000313" key="7">
    <source>
        <dbReference type="Proteomes" id="UP000251942"/>
    </source>
</evidence>
<organism evidence="3 6">
    <name type="scientific">Legionella feeleii</name>
    <dbReference type="NCBI Taxonomy" id="453"/>
    <lineage>
        <taxon>Bacteria</taxon>
        <taxon>Pseudomonadati</taxon>
        <taxon>Pseudomonadota</taxon>
        <taxon>Gammaproteobacteria</taxon>
        <taxon>Legionellales</taxon>
        <taxon>Legionellaceae</taxon>
        <taxon>Legionella</taxon>
    </lineage>
</organism>
<dbReference type="InterPro" id="IPR011006">
    <property type="entry name" value="CheY-like_superfamily"/>
</dbReference>
<dbReference type="Proteomes" id="UP000251942">
    <property type="component" value="Unassembled WGS sequence"/>
</dbReference>
<evidence type="ECO:0000313" key="8">
    <source>
        <dbReference type="Proteomes" id="UP000254033"/>
    </source>
</evidence>
<evidence type="ECO:0000256" key="1">
    <source>
        <dbReference type="PROSITE-ProRule" id="PRU00169"/>
    </source>
</evidence>
<dbReference type="EMBL" id="UASS01000013">
    <property type="protein sequence ID" value="SPX60955.1"/>
    <property type="molecule type" value="Genomic_DNA"/>
</dbReference>
<gene>
    <name evidence="3" type="ORF">Lfee_1723</name>
    <name evidence="5" type="ORF">NCTC11978_03133</name>
    <name evidence="4" type="ORF">NCTC12022_01692</name>
</gene>
<dbReference type="Gene3D" id="3.40.50.2300">
    <property type="match status" value="1"/>
</dbReference>
<dbReference type="Proteomes" id="UP000254033">
    <property type="component" value="Unassembled WGS sequence"/>
</dbReference>
<evidence type="ECO:0000313" key="4">
    <source>
        <dbReference type="EMBL" id="SPX60955.1"/>
    </source>
</evidence>
<proteinExistence type="predicted"/>
<dbReference type="STRING" id="453.Lfee_1723"/>
<dbReference type="Proteomes" id="UP000054698">
    <property type="component" value="Unassembled WGS sequence"/>
</dbReference>
<name>A0A0W0TMN3_9GAMM</name>
<dbReference type="AlphaFoldDB" id="A0A0W0TMN3"/>
<dbReference type="EMBL" id="LNYB01000080">
    <property type="protein sequence ID" value="KTC96811.1"/>
    <property type="molecule type" value="Genomic_DNA"/>
</dbReference>